<dbReference type="InterPro" id="IPR024983">
    <property type="entry name" value="CHAT_dom"/>
</dbReference>
<proteinExistence type="predicted"/>
<dbReference type="Proteomes" id="UP000724874">
    <property type="component" value="Unassembled WGS sequence"/>
</dbReference>
<dbReference type="InterPro" id="IPR011990">
    <property type="entry name" value="TPR-like_helical_dom_sf"/>
</dbReference>
<dbReference type="OrthoDB" id="9991317at2759"/>
<dbReference type="AlphaFoldDB" id="A0A9P5TEI8"/>
<dbReference type="Gene3D" id="1.25.40.10">
    <property type="entry name" value="Tetratricopeptide repeat domain"/>
    <property type="match status" value="1"/>
</dbReference>
<evidence type="ECO:0000259" key="1">
    <source>
        <dbReference type="Pfam" id="PF12770"/>
    </source>
</evidence>
<feature type="domain" description="CHAT" evidence="1">
    <location>
        <begin position="541"/>
        <end position="709"/>
    </location>
</feature>
<accession>A0A9P5TEI8</accession>
<comment type="caution">
    <text evidence="2">The sequence shown here is derived from an EMBL/GenBank/DDBJ whole genome shotgun (WGS) entry which is preliminary data.</text>
</comment>
<protein>
    <submittedName>
        <fullName evidence="2">CHAT domain-containing protein</fullName>
    </submittedName>
</protein>
<keyword evidence="3" id="KW-1185">Reference proteome</keyword>
<evidence type="ECO:0000313" key="3">
    <source>
        <dbReference type="Proteomes" id="UP000724874"/>
    </source>
</evidence>
<sequence>MHGFCMLNCFLSRPDEVTFTAQFDRPGNIGRVHIGKAEIEGYKSKVGSVITSRDFITNSKGGPTWRLKFEICTFPLKGKVRFAFSDSTADARDFDDAIITQQETVRATPEGHENMPENLNNLAIVLLQRFKRTGNLSDIDAAISAFKQAIHLTDEDGLFMPLYLNNLGNAFLARYDRTGDTNDIMASISAYRESKCFDHTSNPFYIQTAIFCYSRPATDYDGYPDDRLVAAQYWVGLSQQHDPSQVLAAYSTAISLVSQVASLSQTIQARYRSLLKVSRLSTSAATVALGLERIDLALEWLERGRGLVWNQLNDLRTPIQVMKPSGADYPPANITEELERVSKALDRAGASRELWLAPSAGTSFTDVRALPGFEGFLKPLIHADMIDHLPASGHVVIINVHEDRCDALALRRGVHELCRISLPDFSYTKAEGLRESLKLYLHASGARTRGDWNATRGMRREGGSGGVVKNILRDLWILVVKPILNPGLCGESKSLTLPEFAISSYIPTFQTLVDRVKKPRKVEPENAGIFMISQPGTPNQSPIPKPERNAAATVNRVINIMENYTCVHFACHANQNTSDALKSGFALYDGQLDLSSIIQKQLVGAELAFLSACQTSTGDESLAEEAVHLAAGMLAAGYRSVVATMWSIQDQYGPKVAEGFYASLIDSESEGLNADGASRALHYAIQNLRKSLGDSESSLVSWVPYVHFGV</sequence>
<name>A0A9P5TEI8_GYMJU</name>
<dbReference type="Pfam" id="PF12770">
    <property type="entry name" value="CHAT"/>
    <property type="match status" value="1"/>
</dbReference>
<reference evidence="2" key="1">
    <citation type="submission" date="2020-11" db="EMBL/GenBank/DDBJ databases">
        <authorList>
            <consortium name="DOE Joint Genome Institute"/>
            <person name="Ahrendt S."/>
            <person name="Riley R."/>
            <person name="Andreopoulos W."/>
            <person name="LaButti K."/>
            <person name="Pangilinan J."/>
            <person name="Ruiz-duenas F.J."/>
            <person name="Barrasa J.M."/>
            <person name="Sanchez-Garcia M."/>
            <person name="Camarero S."/>
            <person name="Miyauchi S."/>
            <person name="Serrano A."/>
            <person name="Linde D."/>
            <person name="Babiker R."/>
            <person name="Drula E."/>
            <person name="Ayuso-Fernandez I."/>
            <person name="Pacheco R."/>
            <person name="Padilla G."/>
            <person name="Ferreira P."/>
            <person name="Barriuso J."/>
            <person name="Kellner H."/>
            <person name="Castanera R."/>
            <person name="Alfaro M."/>
            <person name="Ramirez L."/>
            <person name="Pisabarro A.G."/>
            <person name="Kuo A."/>
            <person name="Tritt A."/>
            <person name="Lipzen A."/>
            <person name="He G."/>
            <person name="Yan M."/>
            <person name="Ng V."/>
            <person name="Cullen D."/>
            <person name="Martin F."/>
            <person name="Rosso M.-N."/>
            <person name="Henrissat B."/>
            <person name="Hibbett D."/>
            <person name="Martinez A.T."/>
            <person name="Grigoriev I.V."/>
        </authorList>
    </citation>
    <scope>NUCLEOTIDE SEQUENCE</scope>
    <source>
        <strain evidence="2">AH 44721</strain>
    </source>
</reference>
<organism evidence="2 3">
    <name type="scientific">Gymnopilus junonius</name>
    <name type="common">Spectacular rustgill mushroom</name>
    <name type="synonym">Gymnopilus spectabilis subsp. junonius</name>
    <dbReference type="NCBI Taxonomy" id="109634"/>
    <lineage>
        <taxon>Eukaryota</taxon>
        <taxon>Fungi</taxon>
        <taxon>Dikarya</taxon>
        <taxon>Basidiomycota</taxon>
        <taxon>Agaricomycotina</taxon>
        <taxon>Agaricomycetes</taxon>
        <taxon>Agaricomycetidae</taxon>
        <taxon>Agaricales</taxon>
        <taxon>Agaricineae</taxon>
        <taxon>Hymenogastraceae</taxon>
        <taxon>Gymnopilus</taxon>
    </lineage>
</organism>
<dbReference type="SUPFAM" id="SSF48452">
    <property type="entry name" value="TPR-like"/>
    <property type="match status" value="1"/>
</dbReference>
<dbReference type="EMBL" id="JADNYJ010000418">
    <property type="protein sequence ID" value="KAF8869637.1"/>
    <property type="molecule type" value="Genomic_DNA"/>
</dbReference>
<gene>
    <name evidence="2" type="ORF">CPB84DRAFT_1968487</name>
</gene>
<evidence type="ECO:0000313" key="2">
    <source>
        <dbReference type="EMBL" id="KAF8869637.1"/>
    </source>
</evidence>